<dbReference type="RefSeq" id="WP_053431593.1">
    <property type="nucleotide sequence ID" value="NZ_CP040441.1"/>
</dbReference>
<gene>
    <name evidence="2" type="ORF">AMD02_13255</name>
</gene>
<dbReference type="AlphaFoldDB" id="A0A0M0KM66"/>
<dbReference type="EMBL" id="LILD01000001">
    <property type="protein sequence ID" value="KOO39707.1"/>
    <property type="molecule type" value="Genomic_DNA"/>
</dbReference>
<organism evidence="2">
    <name type="scientific">Halalkalibacterium halodurans</name>
    <name type="common">Bacillus halodurans</name>
    <dbReference type="NCBI Taxonomy" id="86665"/>
    <lineage>
        <taxon>Bacteria</taxon>
        <taxon>Bacillati</taxon>
        <taxon>Bacillota</taxon>
        <taxon>Bacilli</taxon>
        <taxon>Bacillales</taxon>
        <taxon>Bacillaceae</taxon>
        <taxon>Halalkalibacterium (ex Joshi et al. 2022)</taxon>
    </lineage>
</organism>
<sequence length="83" mass="9258">MGYYYDLCCKHHGQVVQITEKCGKRHVGRIVAVDHQYVYLEPVGGHRGPGGFCYGWGWGWRPFFPVALAAIAGFALGAALFWI</sequence>
<feature type="transmembrane region" description="Helical" evidence="1">
    <location>
        <begin position="63"/>
        <end position="82"/>
    </location>
</feature>
<dbReference type="PATRIC" id="fig|136160.3.peg.3090"/>
<keyword evidence="1" id="KW-1133">Transmembrane helix</keyword>
<comment type="caution">
    <text evidence="2">The sequence shown here is derived from an EMBL/GenBank/DDBJ whole genome shotgun (WGS) entry which is preliminary data.</text>
</comment>
<keyword evidence="1" id="KW-0472">Membrane</keyword>
<accession>A0A0M0KM66</accession>
<reference evidence="2" key="1">
    <citation type="submission" date="2015-08" db="EMBL/GenBank/DDBJ databases">
        <title>Complete DNA Sequence of Pseudomonas syringae pv. actinidiae, the Causal Agent of Kiwifruit Canker Disease.</title>
        <authorList>
            <person name="Rikkerink E.H.A."/>
            <person name="Fineran P.C."/>
        </authorList>
    </citation>
    <scope>NUCLEOTIDE SEQUENCE</scope>
    <source>
        <strain evidence="2">DSM 13666</strain>
    </source>
</reference>
<proteinExistence type="predicted"/>
<keyword evidence="1" id="KW-0812">Transmembrane</keyword>
<evidence type="ECO:0000313" key="2">
    <source>
        <dbReference type="EMBL" id="KOO39707.1"/>
    </source>
</evidence>
<dbReference type="GeneID" id="87596852"/>
<evidence type="ECO:0000256" key="1">
    <source>
        <dbReference type="SAM" id="Phobius"/>
    </source>
</evidence>
<name>A0A0M0KM66_ALKHA</name>
<accession>A0A4Y7WZ08</accession>
<protein>
    <submittedName>
        <fullName evidence="2">Uncharacterized protein</fullName>
    </submittedName>
</protein>